<dbReference type="RefSeq" id="WP_069974319.1">
    <property type="nucleotide sequence ID" value="NZ_CP017269.1"/>
</dbReference>
<accession>A0A1D8GCX8</accession>
<dbReference type="Pfam" id="PF21983">
    <property type="entry name" value="NikA-like"/>
    <property type="match status" value="1"/>
</dbReference>
<evidence type="ECO:0000313" key="2">
    <source>
        <dbReference type="Proteomes" id="UP000095743"/>
    </source>
</evidence>
<proteinExistence type="predicted"/>
<reference evidence="1 2" key="1">
    <citation type="submission" date="2016-09" db="EMBL/GenBank/DDBJ databases">
        <title>Genomic analysis reveals versatility of anaerobic energy metabolism of Geosporobacter ferrireducens IRF9 of phylum Firmicutes.</title>
        <authorList>
            <person name="Kim S.-J."/>
        </authorList>
    </citation>
    <scope>NUCLEOTIDE SEQUENCE [LARGE SCALE GENOMIC DNA]</scope>
    <source>
        <strain evidence="1 2">IRF9</strain>
    </source>
</reference>
<protein>
    <submittedName>
        <fullName evidence="1">Mobilization protein</fullName>
    </submittedName>
</protein>
<dbReference type="AlphaFoldDB" id="A0A1D8GCX8"/>
<dbReference type="STRING" id="1424294.Gferi_03665"/>
<dbReference type="InterPro" id="IPR053842">
    <property type="entry name" value="NikA-like"/>
</dbReference>
<keyword evidence="2" id="KW-1185">Reference proteome</keyword>
<name>A0A1D8GCX8_9FIRM</name>
<sequence length="111" mass="13182">MPWRSKNINLHFMVNEQERDMIKRKMELAGIRNMRAYLLKMAVDGYVVQLDLSEVREMVTLLRTATNNMNQIARRTNETGNLYAADIEDLRVHYNRLWEQTNGILRKLSEL</sequence>
<dbReference type="EMBL" id="CP017269">
    <property type="protein sequence ID" value="AOT68752.1"/>
    <property type="molecule type" value="Genomic_DNA"/>
</dbReference>
<dbReference type="KEGG" id="gfe:Gferi_03665"/>
<dbReference type="OrthoDB" id="9804743at2"/>
<organism evidence="1 2">
    <name type="scientific">Geosporobacter ferrireducens</name>
    <dbReference type="NCBI Taxonomy" id="1424294"/>
    <lineage>
        <taxon>Bacteria</taxon>
        <taxon>Bacillati</taxon>
        <taxon>Bacillota</taxon>
        <taxon>Clostridia</taxon>
        <taxon>Peptostreptococcales</taxon>
        <taxon>Thermotaleaceae</taxon>
        <taxon>Geosporobacter</taxon>
    </lineage>
</organism>
<dbReference type="Proteomes" id="UP000095743">
    <property type="component" value="Chromosome"/>
</dbReference>
<evidence type="ECO:0000313" key="1">
    <source>
        <dbReference type="EMBL" id="AOT68752.1"/>
    </source>
</evidence>
<gene>
    <name evidence="1" type="ORF">Gferi_03665</name>
</gene>